<reference evidence="1 2" key="1">
    <citation type="journal article" date="2023" name="Sci. Data">
        <title>Genome assembly of the Korean intertidal mud-creeper Batillaria attramentaria.</title>
        <authorList>
            <person name="Patra A.K."/>
            <person name="Ho P.T."/>
            <person name="Jun S."/>
            <person name="Lee S.J."/>
            <person name="Kim Y."/>
            <person name="Won Y.J."/>
        </authorList>
    </citation>
    <scope>NUCLEOTIDE SEQUENCE [LARGE SCALE GENOMIC DNA]</scope>
    <source>
        <strain evidence="1">Wonlab-2016</strain>
    </source>
</reference>
<dbReference type="Proteomes" id="UP001519460">
    <property type="component" value="Unassembled WGS sequence"/>
</dbReference>
<name>A0ABD0KFP9_9CAEN</name>
<keyword evidence="2" id="KW-1185">Reference proteome</keyword>
<dbReference type="AlphaFoldDB" id="A0ABD0KFP9"/>
<accession>A0ABD0KFP9</accession>
<comment type="caution">
    <text evidence="1">The sequence shown here is derived from an EMBL/GenBank/DDBJ whole genome shotgun (WGS) entry which is preliminary data.</text>
</comment>
<organism evidence="1 2">
    <name type="scientific">Batillaria attramentaria</name>
    <dbReference type="NCBI Taxonomy" id="370345"/>
    <lineage>
        <taxon>Eukaryota</taxon>
        <taxon>Metazoa</taxon>
        <taxon>Spiralia</taxon>
        <taxon>Lophotrochozoa</taxon>
        <taxon>Mollusca</taxon>
        <taxon>Gastropoda</taxon>
        <taxon>Caenogastropoda</taxon>
        <taxon>Sorbeoconcha</taxon>
        <taxon>Cerithioidea</taxon>
        <taxon>Batillariidae</taxon>
        <taxon>Batillaria</taxon>
    </lineage>
</organism>
<evidence type="ECO:0000313" key="2">
    <source>
        <dbReference type="Proteomes" id="UP001519460"/>
    </source>
</evidence>
<evidence type="ECO:0000313" key="1">
    <source>
        <dbReference type="EMBL" id="KAK7485853.1"/>
    </source>
</evidence>
<gene>
    <name evidence="1" type="ORF">BaRGS_00022848</name>
</gene>
<dbReference type="EMBL" id="JACVVK020000187">
    <property type="protein sequence ID" value="KAK7485853.1"/>
    <property type="molecule type" value="Genomic_DNA"/>
</dbReference>
<protein>
    <submittedName>
        <fullName evidence="1">Uncharacterized protein</fullName>
    </submittedName>
</protein>
<sequence>MRQLTCLRQCKHLRAQTRDRHTRKLRTVLFGYATFEYSSPGLEQDRFIHGNDYAGVLRKPAASVFYCEYLCSRTFPTVHDDNRELTRTAAASAVSKIKLSNECFLSERAFTPQGLKRGSS</sequence>
<proteinExistence type="predicted"/>